<organism evidence="1 2">
    <name type="scientific">Tissierella praeacuta DSM 18095</name>
    <dbReference type="NCBI Taxonomy" id="1123404"/>
    <lineage>
        <taxon>Bacteria</taxon>
        <taxon>Bacillati</taxon>
        <taxon>Bacillota</taxon>
        <taxon>Tissierellia</taxon>
        <taxon>Tissierellales</taxon>
        <taxon>Tissierellaceae</taxon>
        <taxon>Tissierella</taxon>
    </lineage>
</organism>
<dbReference type="EMBL" id="FQTY01000005">
    <property type="protein sequence ID" value="SHE71415.1"/>
    <property type="molecule type" value="Genomic_DNA"/>
</dbReference>
<dbReference type="Gene3D" id="3.30.565.10">
    <property type="entry name" value="Histidine kinase-like ATPase, C-terminal domain"/>
    <property type="match status" value="1"/>
</dbReference>
<protein>
    <submittedName>
        <fullName evidence="1">Uncharacterized protein</fullName>
    </submittedName>
</protein>
<dbReference type="InterPro" id="IPR036890">
    <property type="entry name" value="HATPase_C_sf"/>
</dbReference>
<evidence type="ECO:0000313" key="2">
    <source>
        <dbReference type="Proteomes" id="UP000184114"/>
    </source>
</evidence>
<dbReference type="GeneID" id="90993691"/>
<gene>
    <name evidence="1" type="ORF">SAMN02745784_01583</name>
</gene>
<evidence type="ECO:0000313" key="1">
    <source>
        <dbReference type="EMBL" id="SHE71415.1"/>
    </source>
</evidence>
<name>A0A1M4VRB5_9FIRM</name>
<accession>A0A1M4VRB5</accession>
<dbReference type="AlphaFoldDB" id="A0A1M4VRB5"/>
<proteinExistence type="predicted"/>
<sequence>MGYLIILNNKYSERTMKNIDFDIKTIILLEIDIDNMDLSSILFNTIDNAIEAYLNYSGK</sequence>
<reference evidence="2" key="1">
    <citation type="submission" date="2016-11" db="EMBL/GenBank/DDBJ databases">
        <authorList>
            <person name="Varghese N."/>
            <person name="Submissions S."/>
        </authorList>
    </citation>
    <scope>NUCLEOTIDE SEQUENCE [LARGE SCALE GENOMIC DNA]</scope>
    <source>
        <strain evidence="2">DSM 18095</strain>
    </source>
</reference>
<dbReference type="RefSeq" id="WP_072975096.1">
    <property type="nucleotide sequence ID" value="NZ_FQTY01000005.1"/>
</dbReference>
<dbReference type="Proteomes" id="UP000184114">
    <property type="component" value="Unassembled WGS sequence"/>
</dbReference>
<keyword evidence="2" id="KW-1185">Reference proteome</keyword>